<dbReference type="Proteomes" id="UP001152484">
    <property type="component" value="Unassembled WGS sequence"/>
</dbReference>
<gene>
    <name evidence="1" type="ORF">CEURO_LOCUS1787</name>
</gene>
<name>A0A9P1DYM9_CUSEU</name>
<evidence type="ECO:0000313" key="2">
    <source>
        <dbReference type="Proteomes" id="UP001152484"/>
    </source>
</evidence>
<evidence type="ECO:0000313" key="1">
    <source>
        <dbReference type="EMBL" id="CAH9061713.1"/>
    </source>
</evidence>
<proteinExistence type="predicted"/>
<comment type="caution">
    <text evidence="1">The sequence shown here is derived from an EMBL/GenBank/DDBJ whole genome shotgun (WGS) entry which is preliminary data.</text>
</comment>
<organism evidence="1 2">
    <name type="scientific">Cuscuta europaea</name>
    <name type="common">European dodder</name>
    <dbReference type="NCBI Taxonomy" id="41803"/>
    <lineage>
        <taxon>Eukaryota</taxon>
        <taxon>Viridiplantae</taxon>
        <taxon>Streptophyta</taxon>
        <taxon>Embryophyta</taxon>
        <taxon>Tracheophyta</taxon>
        <taxon>Spermatophyta</taxon>
        <taxon>Magnoliopsida</taxon>
        <taxon>eudicotyledons</taxon>
        <taxon>Gunneridae</taxon>
        <taxon>Pentapetalae</taxon>
        <taxon>asterids</taxon>
        <taxon>lamiids</taxon>
        <taxon>Solanales</taxon>
        <taxon>Convolvulaceae</taxon>
        <taxon>Cuscuteae</taxon>
        <taxon>Cuscuta</taxon>
        <taxon>Cuscuta subgen. Cuscuta</taxon>
    </lineage>
</organism>
<sequence length="77" mass="8606">MKHLAKLKWVLFTAKLKVATDKYEKAAVSSRGLEVNGGDMVQALRKREVHQLLFDVLDALNLHALECQHGLIPVEIG</sequence>
<protein>
    <submittedName>
        <fullName evidence="1">Uncharacterized protein</fullName>
    </submittedName>
</protein>
<dbReference type="EMBL" id="CAMAPE010000004">
    <property type="protein sequence ID" value="CAH9061713.1"/>
    <property type="molecule type" value="Genomic_DNA"/>
</dbReference>
<reference evidence="1" key="1">
    <citation type="submission" date="2022-07" db="EMBL/GenBank/DDBJ databases">
        <authorList>
            <person name="Macas J."/>
            <person name="Novak P."/>
            <person name="Neumann P."/>
        </authorList>
    </citation>
    <scope>NUCLEOTIDE SEQUENCE</scope>
</reference>
<keyword evidence="2" id="KW-1185">Reference proteome</keyword>
<dbReference type="AlphaFoldDB" id="A0A9P1DYM9"/>
<accession>A0A9P1DYM9</accession>